<proteinExistence type="predicted"/>
<evidence type="ECO:0000313" key="2">
    <source>
        <dbReference type="EMBL" id="MCH7321411.1"/>
    </source>
</evidence>
<evidence type="ECO:0000313" key="3">
    <source>
        <dbReference type="Proteomes" id="UP001316087"/>
    </source>
</evidence>
<comment type="caution">
    <text evidence="2">The sequence shown here is derived from an EMBL/GenBank/DDBJ whole genome shotgun (WGS) entry which is preliminary data.</text>
</comment>
<dbReference type="Pfam" id="PF23728">
    <property type="entry name" value="Tubby_C_like"/>
    <property type="match status" value="1"/>
</dbReference>
<protein>
    <submittedName>
        <fullName evidence="2">Peptide ABC transporter ATPase</fullName>
    </submittedName>
</protein>
<sequence>MQLFTYKALGDIKSTNPQPIRNEAGEQEQLVERVYDNGLKRFLDGYFDYRYFLKYRVTNNDGAPIFEAKKIFRRGKVWFEGKDFVSNETYRINYENWRIGVPELFVSGPNFNMKIDKEMEDWSNFIVEDEIIARWKANYDEASDEFTVMLELSEAAPVQNTAFYIAIAQATLFIGV</sequence>
<dbReference type="InterPro" id="IPR056944">
    <property type="entry name" value="Tubby_C-like"/>
</dbReference>
<feature type="domain" description="Tubby C-terminal" evidence="1">
    <location>
        <begin position="4"/>
        <end position="174"/>
    </location>
</feature>
<name>A0ABS9UAP9_9BACL</name>
<accession>A0ABS9UAP9</accession>
<reference evidence="2 3" key="1">
    <citation type="submission" date="2022-03" db="EMBL/GenBank/DDBJ databases">
        <authorList>
            <person name="Jo J.-H."/>
            <person name="Im W.-T."/>
        </authorList>
    </citation>
    <scope>NUCLEOTIDE SEQUENCE [LARGE SCALE GENOMIC DNA]</scope>
    <source>
        <strain evidence="2 3">MA9</strain>
    </source>
</reference>
<keyword evidence="3" id="KW-1185">Reference proteome</keyword>
<dbReference type="RefSeq" id="WP_241368440.1">
    <property type="nucleotide sequence ID" value="NZ_JAKZFC010000001.1"/>
</dbReference>
<dbReference type="Proteomes" id="UP001316087">
    <property type="component" value="Unassembled WGS sequence"/>
</dbReference>
<dbReference type="EMBL" id="JAKZFC010000001">
    <property type="protein sequence ID" value="MCH7321411.1"/>
    <property type="molecule type" value="Genomic_DNA"/>
</dbReference>
<gene>
    <name evidence="2" type="ORF">LZ480_05845</name>
</gene>
<evidence type="ECO:0000259" key="1">
    <source>
        <dbReference type="Pfam" id="PF23728"/>
    </source>
</evidence>
<organism evidence="2 3">
    <name type="scientific">Solibacillus palustris</name>
    <dbReference type="NCBI Taxonomy" id="2908203"/>
    <lineage>
        <taxon>Bacteria</taxon>
        <taxon>Bacillati</taxon>
        <taxon>Bacillota</taxon>
        <taxon>Bacilli</taxon>
        <taxon>Bacillales</taxon>
        <taxon>Caryophanaceae</taxon>
        <taxon>Solibacillus</taxon>
    </lineage>
</organism>